<accession>A0ABP9ABA9</accession>
<evidence type="ECO:0000313" key="2">
    <source>
        <dbReference type="EMBL" id="GAA4776946.1"/>
    </source>
</evidence>
<sequence>MWCTAHGESLGVTVAHTAALRLVLHVGEEGADDERRAELAESLGRELRELDGAEVSPLDGGEAPEGAKSGGAVALGALLVAMAQPELVSAVLAAVEAWAAGRTGRSVRIEIDGDSIEVTGLSAKDRRRLIDSWLEHRSTGPDSERDT</sequence>
<feature type="region of interest" description="Disordered" evidence="1">
    <location>
        <begin position="48"/>
        <end position="67"/>
    </location>
</feature>
<organism evidence="2 3">
    <name type="scientific">Streptomyces sanyensis</name>
    <dbReference type="NCBI Taxonomy" id="568869"/>
    <lineage>
        <taxon>Bacteria</taxon>
        <taxon>Bacillati</taxon>
        <taxon>Actinomycetota</taxon>
        <taxon>Actinomycetes</taxon>
        <taxon>Kitasatosporales</taxon>
        <taxon>Streptomycetaceae</taxon>
        <taxon>Streptomyces</taxon>
    </lineage>
</organism>
<keyword evidence="3" id="KW-1185">Reference proteome</keyword>
<reference evidence="3" key="1">
    <citation type="journal article" date="2019" name="Int. J. Syst. Evol. Microbiol.">
        <title>The Global Catalogue of Microorganisms (GCM) 10K type strain sequencing project: providing services to taxonomists for standard genome sequencing and annotation.</title>
        <authorList>
            <consortium name="The Broad Institute Genomics Platform"/>
            <consortium name="The Broad Institute Genome Sequencing Center for Infectious Disease"/>
            <person name="Wu L."/>
            <person name="Ma J."/>
        </authorList>
    </citation>
    <scope>NUCLEOTIDE SEQUENCE [LARGE SCALE GENOMIC DNA]</scope>
    <source>
        <strain evidence="3">JCM 18324</strain>
    </source>
</reference>
<gene>
    <name evidence="2" type="ORF">GCM10023329_27250</name>
</gene>
<evidence type="ECO:0000313" key="3">
    <source>
        <dbReference type="Proteomes" id="UP001501147"/>
    </source>
</evidence>
<name>A0ABP9ABA9_9ACTN</name>
<dbReference type="Proteomes" id="UP001501147">
    <property type="component" value="Unassembled WGS sequence"/>
</dbReference>
<dbReference type="EMBL" id="BAABJV010000005">
    <property type="protein sequence ID" value="GAA4776946.1"/>
    <property type="molecule type" value="Genomic_DNA"/>
</dbReference>
<protein>
    <submittedName>
        <fullName evidence="2">Uncharacterized protein</fullName>
    </submittedName>
</protein>
<proteinExistence type="predicted"/>
<comment type="caution">
    <text evidence="2">The sequence shown here is derived from an EMBL/GenBank/DDBJ whole genome shotgun (WGS) entry which is preliminary data.</text>
</comment>
<evidence type="ECO:0000256" key="1">
    <source>
        <dbReference type="SAM" id="MobiDB-lite"/>
    </source>
</evidence>